<feature type="compositionally biased region" description="Polar residues" evidence="1">
    <location>
        <begin position="14"/>
        <end position="50"/>
    </location>
</feature>
<sequence>MITASDVILEIEVTNRTTKAVENTTMSNKEAASSSPTKPAPTTNTKSSNRLPAPSLFVGPPSHNASQLSVSRTGGGDGKTARDPLMRTKSKLGEGTTHDHSKDANTTGTTAFPTLRKASEKSVDGKWREMQNTLNEVELTAQSSTHVFGTSHAAALDDLRKAQVELARAWGRGNEDKATQAAEKSVQFDGEHLNRFEGSQSIASDRVSRARARGGTDASASTTLSDESSATAGTAKSGISQMEEETAQDIRLASERRAANEAYFKKVDESVKDVVSRLEVVAEAMRGVEGESRSLWSGSSRTSDTTETDGDTRSRAQTAVEG</sequence>
<reference evidence="2 3" key="1">
    <citation type="journal article" date="2018" name="BMC Genomics">
        <title>Genomic evidence for intraspecific hybridization in a clonal and extremely halotolerant yeast.</title>
        <authorList>
            <person name="Gostincar C."/>
            <person name="Stajich J.E."/>
            <person name="Zupancic J."/>
            <person name="Zalar P."/>
            <person name="Gunde-Cimerman N."/>
        </authorList>
    </citation>
    <scope>NUCLEOTIDE SEQUENCE [LARGE SCALE GENOMIC DNA]</scope>
    <source>
        <strain evidence="2 3">EXF-171</strain>
    </source>
</reference>
<proteinExistence type="predicted"/>
<name>A0A3M7FES4_HORWE</name>
<accession>A0A3M7FES4</accession>
<feature type="compositionally biased region" description="Polar residues" evidence="1">
    <location>
        <begin position="63"/>
        <end position="72"/>
    </location>
</feature>
<dbReference type="AlphaFoldDB" id="A0A3M7FES4"/>
<evidence type="ECO:0000313" key="3">
    <source>
        <dbReference type="Proteomes" id="UP000281468"/>
    </source>
</evidence>
<evidence type="ECO:0000256" key="1">
    <source>
        <dbReference type="SAM" id="MobiDB-lite"/>
    </source>
</evidence>
<dbReference type="VEuPathDB" id="FungiDB:BTJ68_03645"/>
<comment type="caution">
    <text evidence="2">The sequence shown here is derived from an EMBL/GenBank/DDBJ whole genome shotgun (WGS) entry which is preliminary data.</text>
</comment>
<dbReference type="Proteomes" id="UP000281468">
    <property type="component" value="Unassembled WGS sequence"/>
</dbReference>
<feature type="compositionally biased region" description="Low complexity" evidence="1">
    <location>
        <begin position="293"/>
        <end position="303"/>
    </location>
</feature>
<feature type="compositionally biased region" description="Polar residues" evidence="1">
    <location>
        <begin position="218"/>
        <end position="240"/>
    </location>
</feature>
<gene>
    <name evidence="2" type="ORF">D0862_10841</name>
</gene>
<dbReference type="Pfam" id="PF17242">
    <property type="entry name" value="DUF5315"/>
    <property type="match status" value="1"/>
</dbReference>
<feature type="region of interest" description="Disordered" evidence="1">
    <location>
        <begin position="13"/>
        <end position="125"/>
    </location>
</feature>
<organism evidence="2 3">
    <name type="scientific">Hortaea werneckii</name>
    <name type="common">Black yeast</name>
    <name type="synonym">Cladosporium werneckii</name>
    <dbReference type="NCBI Taxonomy" id="91943"/>
    <lineage>
        <taxon>Eukaryota</taxon>
        <taxon>Fungi</taxon>
        <taxon>Dikarya</taxon>
        <taxon>Ascomycota</taxon>
        <taxon>Pezizomycotina</taxon>
        <taxon>Dothideomycetes</taxon>
        <taxon>Dothideomycetidae</taxon>
        <taxon>Mycosphaerellales</taxon>
        <taxon>Teratosphaeriaceae</taxon>
        <taxon>Hortaea</taxon>
    </lineage>
</organism>
<feature type="region of interest" description="Disordered" evidence="1">
    <location>
        <begin position="286"/>
        <end position="322"/>
    </location>
</feature>
<protein>
    <submittedName>
        <fullName evidence="2">Uncharacterized protein</fullName>
    </submittedName>
</protein>
<feature type="region of interest" description="Disordered" evidence="1">
    <location>
        <begin position="199"/>
        <end position="246"/>
    </location>
</feature>
<dbReference type="EMBL" id="QWIQ01000447">
    <property type="protein sequence ID" value="RMY86814.1"/>
    <property type="molecule type" value="Genomic_DNA"/>
</dbReference>
<evidence type="ECO:0000313" key="2">
    <source>
        <dbReference type="EMBL" id="RMY86814.1"/>
    </source>
</evidence>